<evidence type="ECO:0000256" key="7">
    <source>
        <dbReference type="ARBA" id="ARBA00023295"/>
    </source>
</evidence>
<feature type="binding site" evidence="10">
    <location>
        <position position="133"/>
    </location>
    <ligand>
        <name>substrate</name>
    </ligand>
</feature>
<evidence type="ECO:0000256" key="5">
    <source>
        <dbReference type="ARBA" id="ARBA00022960"/>
    </source>
</evidence>
<reference evidence="12" key="1">
    <citation type="submission" date="2015-08" db="EMBL/GenBank/DDBJ databases">
        <title>Complete DNA Sequence of Pseudomonas syringae pv. actinidiae, the Causal Agent of Kiwifruit Canker Disease.</title>
        <authorList>
            <person name="Rikkerink E.H.A."/>
            <person name="Fineran P.C."/>
        </authorList>
    </citation>
    <scope>NUCLEOTIDE SEQUENCE</scope>
    <source>
        <strain evidence="12">SkMP5</strain>
    </source>
</reference>
<dbReference type="HAMAP" id="MF_00364">
    <property type="entry name" value="NagZ"/>
    <property type="match status" value="1"/>
</dbReference>
<evidence type="ECO:0000256" key="9">
    <source>
        <dbReference type="ARBA" id="ARBA00023316"/>
    </source>
</evidence>
<comment type="pathway">
    <text evidence="10">Cell wall biogenesis; peptidoglycan recycling.</text>
</comment>
<dbReference type="Pfam" id="PF00933">
    <property type="entry name" value="Glyco_hydro_3"/>
    <property type="match status" value="1"/>
</dbReference>
<sequence>MLIVGIAGKELTAEERGRLAAPAVSGVILFTRNFASREQVTALIDDIRALRPDPFLVCVDQEGGPVQRFREGFTRLPALARLGALYDRDPAAAIALAEEHAWVMASEMRAIDVDLSFAPVVDLARGNRAIGERAFHADPEAVSALAQAYLRGMRLAGMAATVKHFPGHGSVPEDTHFDAAVDPRTLDELRAADLVPFADCFDAGAEAVMLAHVTYPAVDAAPAGYSRVWIEDVLRGELGFRGVVFSDDIGMAAAESAGGIAARIHAHLDAGCDLVLACSPALADASLAAVRGRAPCDAERLATLRGAVASSWASLEDNPQRAGFVARLAALGSATGETHA</sequence>
<evidence type="ECO:0000256" key="8">
    <source>
        <dbReference type="ARBA" id="ARBA00023306"/>
    </source>
</evidence>
<keyword evidence="4 10" id="KW-0378">Hydrolase</keyword>
<dbReference type="Gene3D" id="3.20.20.300">
    <property type="entry name" value="Glycoside hydrolase, family 3, N-terminal domain"/>
    <property type="match status" value="1"/>
</dbReference>
<keyword evidence="5 10" id="KW-0133">Cell shape</keyword>
<dbReference type="Proteomes" id="UP000253740">
    <property type="component" value="Unassembled WGS sequence"/>
</dbReference>
<dbReference type="NCBIfam" id="NF003740">
    <property type="entry name" value="PRK05337.1"/>
    <property type="match status" value="1"/>
</dbReference>
<dbReference type="UniPathway" id="UPA00544"/>
<dbReference type="GO" id="GO:0005737">
    <property type="term" value="C:cytoplasm"/>
    <property type="evidence" value="ECO:0007669"/>
    <property type="project" value="UniProtKB-SubCell"/>
</dbReference>
<dbReference type="InterPro" id="IPR017853">
    <property type="entry name" value="GH"/>
</dbReference>
<keyword evidence="13" id="KW-1185">Reference proteome</keyword>
<dbReference type="AlphaFoldDB" id="A0A0K8QJ78"/>
<comment type="similarity">
    <text evidence="10">Belongs to the glycosyl hydrolase 3 family. NagZ subfamily.</text>
</comment>
<protein>
    <recommendedName>
        <fullName evidence="10">Beta-hexosaminidase</fullName>
        <ecNumber evidence="10">3.2.1.52</ecNumber>
    </recommendedName>
    <alternativeName>
        <fullName evidence="10">Beta-N-acetylhexosaminidase</fullName>
    </alternativeName>
    <alternativeName>
        <fullName evidence="10">N-acetyl-beta-glucosaminidase</fullName>
    </alternativeName>
</protein>
<dbReference type="InterPro" id="IPR050226">
    <property type="entry name" value="NagZ_Beta-hexosaminidase"/>
</dbReference>
<gene>
    <name evidence="10" type="primary">nagZ</name>
    <name evidence="12" type="ORF">MBSD_n0023</name>
</gene>
<dbReference type="GO" id="GO:0051301">
    <property type="term" value="P:cell division"/>
    <property type="evidence" value="ECO:0007669"/>
    <property type="project" value="UniProtKB-KW"/>
</dbReference>
<evidence type="ECO:0000256" key="2">
    <source>
        <dbReference type="ARBA" id="ARBA00022490"/>
    </source>
</evidence>
<evidence type="ECO:0000256" key="10">
    <source>
        <dbReference type="HAMAP-Rule" id="MF_00364"/>
    </source>
</evidence>
<dbReference type="GO" id="GO:0004563">
    <property type="term" value="F:beta-N-acetylhexosaminidase activity"/>
    <property type="evidence" value="ECO:0007669"/>
    <property type="project" value="UniProtKB-UniRule"/>
</dbReference>
<evidence type="ECO:0000259" key="11">
    <source>
        <dbReference type="Pfam" id="PF00933"/>
    </source>
</evidence>
<dbReference type="InterPro" id="IPR022956">
    <property type="entry name" value="Beta_hexosaminidase_bac"/>
</dbReference>
<dbReference type="GO" id="GO:0009254">
    <property type="term" value="P:peptidoglycan turnover"/>
    <property type="evidence" value="ECO:0007669"/>
    <property type="project" value="UniProtKB-UniRule"/>
</dbReference>
<keyword evidence="6 10" id="KW-0573">Peptidoglycan synthesis</keyword>
<feature type="binding site" evidence="10">
    <location>
        <begin position="163"/>
        <end position="164"/>
    </location>
    <ligand>
        <name>substrate</name>
    </ligand>
</feature>
<dbReference type="RefSeq" id="WP_062533908.1">
    <property type="nucleotide sequence ID" value="NZ_DF970131.1"/>
</dbReference>
<dbReference type="STRING" id="1475481.GCA_000953855_00023"/>
<dbReference type="PROSITE" id="PS00775">
    <property type="entry name" value="GLYCOSYL_HYDROL_F3"/>
    <property type="match status" value="1"/>
</dbReference>
<dbReference type="InterPro" id="IPR019800">
    <property type="entry name" value="Glyco_hydro_3_AS"/>
</dbReference>
<dbReference type="EC" id="3.2.1.52" evidence="10"/>
<feature type="active site" description="Nucleophile" evidence="10">
    <location>
        <position position="247"/>
    </location>
</feature>
<dbReference type="GO" id="GO:0008360">
    <property type="term" value="P:regulation of cell shape"/>
    <property type="evidence" value="ECO:0007669"/>
    <property type="project" value="UniProtKB-KW"/>
</dbReference>
<keyword evidence="2 10" id="KW-0963">Cytoplasm</keyword>
<dbReference type="PANTHER" id="PTHR30480:SF13">
    <property type="entry name" value="BETA-HEXOSAMINIDASE"/>
    <property type="match status" value="1"/>
</dbReference>
<name>A0A0K8QJ78_9GAMM</name>
<evidence type="ECO:0000256" key="1">
    <source>
        <dbReference type="ARBA" id="ARBA00001231"/>
    </source>
</evidence>
<comment type="function">
    <text evidence="10">Plays a role in peptidoglycan recycling by cleaving the terminal beta-1,4-linked N-acetylglucosamine (GlcNAc) from peptide-linked peptidoglycan fragments, giving rise to free GlcNAc, anhydro-N-acetylmuramic acid and anhydro-N-acetylmuramic acid-linked peptides.</text>
</comment>
<evidence type="ECO:0000313" key="12">
    <source>
        <dbReference type="EMBL" id="GAP64741.1"/>
    </source>
</evidence>
<evidence type="ECO:0000256" key="4">
    <source>
        <dbReference type="ARBA" id="ARBA00022801"/>
    </source>
</evidence>
<organism evidence="12">
    <name type="scientific">Mizugakiibacter sediminis</name>
    <dbReference type="NCBI Taxonomy" id="1475481"/>
    <lineage>
        <taxon>Bacteria</taxon>
        <taxon>Pseudomonadati</taxon>
        <taxon>Pseudomonadota</taxon>
        <taxon>Gammaproteobacteria</taxon>
        <taxon>Lysobacterales</taxon>
        <taxon>Rhodanobacteraceae</taxon>
        <taxon>Mizugakiibacter</taxon>
    </lineage>
</organism>
<dbReference type="InterPro" id="IPR036962">
    <property type="entry name" value="Glyco_hydro_3_N_sf"/>
</dbReference>
<dbReference type="SUPFAM" id="SSF51445">
    <property type="entry name" value="(Trans)glycosidases"/>
    <property type="match status" value="1"/>
</dbReference>
<evidence type="ECO:0000313" key="13">
    <source>
        <dbReference type="Proteomes" id="UP000253740"/>
    </source>
</evidence>
<feature type="binding site" evidence="10">
    <location>
        <position position="60"/>
    </location>
    <ligand>
        <name>substrate</name>
    </ligand>
</feature>
<comment type="catalytic activity">
    <reaction evidence="1 10">
        <text>Hydrolysis of terminal non-reducing N-acetyl-D-hexosamine residues in N-acetyl-beta-D-hexosaminides.</text>
        <dbReference type="EC" id="3.2.1.52"/>
    </reaction>
</comment>
<dbReference type="GO" id="GO:0005975">
    <property type="term" value="P:carbohydrate metabolic process"/>
    <property type="evidence" value="ECO:0007669"/>
    <property type="project" value="InterPro"/>
</dbReference>
<feature type="site" description="Important for catalytic activity" evidence="10">
    <location>
        <position position="174"/>
    </location>
</feature>
<keyword evidence="9 10" id="KW-0961">Cell wall biogenesis/degradation</keyword>
<comment type="subcellular location">
    <subcellularLocation>
        <location evidence="10">Cytoplasm</location>
    </subcellularLocation>
</comment>
<keyword evidence="3 10" id="KW-0132">Cell division</keyword>
<keyword evidence="7 10" id="KW-0326">Glycosidase</keyword>
<dbReference type="EMBL" id="DF970131">
    <property type="protein sequence ID" value="GAP64741.1"/>
    <property type="molecule type" value="Genomic_DNA"/>
</dbReference>
<evidence type="ECO:0000256" key="3">
    <source>
        <dbReference type="ARBA" id="ARBA00022618"/>
    </source>
</evidence>
<accession>A0A0K8QJ78</accession>
<dbReference type="GO" id="GO:0071555">
    <property type="term" value="P:cell wall organization"/>
    <property type="evidence" value="ECO:0007669"/>
    <property type="project" value="UniProtKB-KW"/>
</dbReference>
<dbReference type="GO" id="GO:0009252">
    <property type="term" value="P:peptidoglycan biosynthetic process"/>
    <property type="evidence" value="ECO:0007669"/>
    <property type="project" value="UniProtKB-KW"/>
</dbReference>
<feature type="binding site" evidence="10">
    <location>
        <position position="68"/>
    </location>
    <ligand>
        <name>substrate</name>
    </ligand>
</feature>
<feature type="active site" description="Proton donor/acceptor" evidence="10">
    <location>
        <position position="176"/>
    </location>
</feature>
<evidence type="ECO:0000256" key="6">
    <source>
        <dbReference type="ARBA" id="ARBA00022984"/>
    </source>
</evidence>
<proteinExistence type="inferred from homology"/>
<dbReference type="InterPro" id="IPR001764">
    <property type="entry name" value="Glyco_hydro_3_N"/>
</dbReference>
<dbReference type="PANTHER" id="PTHR30480">
    <property type="entry name" value="BETA-HEXOSAMINIDASE-RELATED"/>
    <property type="match status" value="1"/>
</dbReference>
<dbReference type="OrthoDB" id="9786661at2"/>
<keyword evidence="8 10" id="KW-0131">Cell cycle</keyword>
<feature type="domain" description="Glycoside hydrolase family 3 N-terminal" evidence="11">
    <location>
        <begin position="11"/>
        <end position="282"/>
    </location>
</feature>